<organism evidence="3 4">
    <name type="scientific">Pontibacter burrus</name>
    <dbReference type="NCBI Taxonomy" id="2704466"/>
    <lineage>
        <taxon>Bacteria</taxon>
        <taxon>Pseudomonadati</taxon>
        <taxon>Bacteroidota</taxon>
        <taxon>Cytophagia</taxon>
        <taxon>Cytophagales</taxon>
        <taxon>Hymenobacteraceae</taxon>
        <taxon>Pontibacter</taxon>
    </lineage>
</organism>
<proteinExistence type="predicted"/>
<dbReference type="PANTHER" id="PTHR34136">
    <property type="match status" value="1"/>
</dbReference>
<reference evidence="3 4" key="1">
    <citation type="submission" date="2020-02" db="EMBL/GenBank/DDBJ databases">
        <authorList>
            <person name="Kim M.K."/>
        </authorList>
    </citation>
    <scope>NUCLEOTIDE SEQUENCE [LARGE SCALE GENOMIC DNA]</scope>
    <source>
        <strain evidence="3 4">BT327</strain>
    </source>
</reference>
<name>A0A6B3LW57_9BACT</name>
<dbReference type="RefSeq" id="WP_163916138.1">
    <property type="nucleotide sequence ID" value="NZ_JAAGWD010000007.1"/>
</dbReference>
<evidence type="ECO:0000256" key="2">
    <source>
        <dbReference type="ARBA" id="ARBA00022679"/>
    </source>
</evidence>
<evidence type="ECO:0000256" key="1">
    <source>
        <dbReference type="ARBA" id="ARBA00022676"/>
    </source>
</evidence>
<keyword evidence="2 3" id="KW-0808">Transferase</keyword>
<comment type="caution">
    <text evidence="3">The sequence shown here is derived from an EMBL/GenBank/DDBJ whole genome shotgun (WGS) entry which is preliminary data.</text>
</comment>
<keyword evidence="4" id="KW-1185">Reference proteome</keyword>
<dbReference type="InterPro" id="IPR004629">
    <property type="entry name" value="WecG_TagA_CpsF"/>
</dbReference>
<dbReference type="AlphaFoldDB" id="A0A6B3LW57"/>
<keyword evidence="1" id="KW-0328">Glycosyltransferase</keyword>
<dbReference type="PANTHER" id="PTHR34136:SF1">
    <property type="entry name" value="UDP-N-ACETYL-D-MANNOSAMINURONIC ACID TRANSFERASE"/>
    <property type="match status" value="1"/>
</dbReference>
<accession>A0A6B3LW57</accession>
<gene>
    <name evidence="3" type="ORF">GXP69_15960</name>
</gene>
<sequence length="276" mass="31101">MLTNALQLTTPAAIAPPLQLKRRLLASDITAGSFKDFVKQVFWLSEHKKSSYVCFANVHMLVEAYRDKDFNQILNNADVACPDGGPLSKLMKLLYGEKQDRVAGMDLLPALLQEAAARGKSVYFYGSTDDVLEAVVKTAKQKHPDLRIAGHYSPPFRKLTHIEDTAIVNMINDANPDLVFVALGCPKQERWMAEHKGKINACMLGVGQAYMTFAGLEKRLPKWARDMSLEWVYRLWQEPGRLWKRYLITNSMFVALTLKLLASRAVVKNPGRQSFS</sequence>
<evidence type="ECO:0000313" key="4">
    <source>
        <dbReference type="Proteomes" id="UP000474777"/>
    </source>
</evidence>
<dbReference type="EMBL" id="JAAGWD010000007">
    <property type="protein sequence ID" value="NEM99195.1"/>
    <property type="molecule type" value="Genomic_DNA"/>
</dbReference>
<dbReference type="NCBIfam" id="TIGR00696">
    <property type="entry name" value="wecG_tagA_cpsF"/>
    <property type="match status" value="1"/>
</dbReference>
<evidence type="ECO:0000313" key="3">
    <source>
        <dbReference type="EMBL" id="NEM99195.1"/>
    </source>
</evidence>
<dbReference type="GO" id="GO:0016758">
    <property type="term" value="F:hexosyltransferase activity"/>
    <property type="evidence" value="ECO:0007669"/>
    <property type="project" value="TreeGrafter"/>
</dbReference>
<dbReference type="CDD" id="cd06533">
    <property type="entry name" value="Glyco_transf_WecG_TagA"/>
    <property type="match status" value="1"/>
</dbReference>
<protein>
    <submittedName>
        <fullName evidence="3">WecB/TagA/CpsF family glycosyltransferase</fullName>
    </submittedName>
</protein>
<dbReference type="Pfam" id="PF03808">
    <property type="entry name" value="Glyco_tran_WecG"/>
    <property type="match status" value="1"/>
</dbReference>
<dbReference type="Proteomes" id="UP000474777">
    <property type="component" value="Unassembled WGS sequence"/>
</dbReference>